<reference evidence="2" key="1">
    <citation type="journal article" date="2022" name="bioRxiv">
        <title>Sequencing and chromosome-scale assembly of the giantPleurodeles waltlgenome.</title>
        <authorList>
            <person name="Brown T."/>
            <person name="Elewa A."/>
            <person name="Iarovenko S."/>
            <person name="Subramanian E."/>
            <person name="Araus A.J."/>
            <person name="Petzold A."/>
            <person name="Susuki M."/>
            <person name="Suzuki K.-i.T."/>
            <person name="Hayashi T."/>
            <person name="Toyoda A."/>
            <person name="Oliveira C."/>
            <person name="Osipova E."/>
            <person name="Leigh N.D."/>
            <person name="Simon A."/>
            <person name="Yun M.H."/>
        </authorList>
    </citation>
    <scope>NUCLEOTIDE SEQUENCE</scope>
    <source>
        <strain evidence="2">20211129_DDA</strain>
        <tissue evidence="2">Liver</tissue>
    </source>
</reference>
<organism evidence="2 3">
    <name type="scientific">Pleurodeles waltl</name>
    <name type="common">Iberian ribbed newt</name>
    <dbReference type="NCBI Taxonomy" id="8319"/>
    <lineage>
        <taxon>Eukaryota</taxon>
        <taxon>Metazoa</taxon>
        <taxon>Chordata</taxon>
        <taxon>Craniata</taxon>
        <taxon>Vertebrata</taxon>
        <taxon>Euteleostomi</taxon>
        <taxon>Amphibia</taxon>
        <taxon>Batrachia</taxon>
        <taxon>Caudata</taxon>
        <taxon>Salamandroidea</taxon>
        <taxon>Salamandridae</taxon>
        <taxon>Pleurodelinae</taxon>
        <taxon>Pleurodeles</taxon>
    </lineage>
</organism>
<dbReference type="AlphaFoldDB" id="A0AAV7PAD7"/>
<gene>
    <name evidence="2" type="ORF">NDU88_000684</name>
</gene>
<accession>A0AAV7PAD7</accession>
<keyword evidence="3" id="KW-1185">Reference proteome</keyword>
<feature type="compositionally biased region" description="Basic and acidic residues" evidence="1">
    <location>
        <begin position="7"/>
        <end position="29"/>
    </location>
</feature>
<feature type="region of interest" description="Disordered" evidence="1">
    <location>
        <begin position="1"/>
        <end position="106"/>
    </location>
</feature>
<comment type="caution">
    <text evidence="2">The sequence shown here is derived from an EMBL/GenBank/DDBJ whole genome shotgun (WGS) entry which is preliminary data.</text>
</comment>
<evidence type="ECO:0000313" key="3">
    <source>
        <dbReference type="Proteomes" id="UP001066276"/>
    </source>
</evidence>
<sequence>MPWWTPKKQEKESEQRRTRDEDNPEDARTCRRQPGELPESSGFNSVERISGPGEHTNEPATLQEKRGQARYGNSGRGRKERVRKEDTGTAHKGKGGRWWKETTDCT</sequence>
<dbReference type="EMBL" id="JANPWB010000011">
    <property type="protein sequence ID" value="KAJ1122180.1"/>
    <property type="molecule type" value="Genomic_DNA"/>
</dbReference>
<evidence type="ECO:0000313" key="2">
    <source>
        <dbReference type="EMBL" id="KAJ1122180.1"/>
    </source>
</evidence>
<name>A0AAV7PAD7_PLEWA</name>
<proteinExistence type="predicted"/>
<dbReference type="Proteomes" id="UP001066276">
    <property type="component" value="Chromosome 7"/>
</dbReference>
<protein>
    <submittedName>
        <fullName evidence="2">Uncharacterized protein</fullName>
    </submittedName>
</protein>
<evidence type="ECO:0000256" key="1">
    <source>
        <dbReference type="SAM" id="MobiDB-lite"/>
    </source>
</evidence>